<feature type="transmembrane region" description="Helical" evidence="5">
    <location>
        <begin position="321"/>
        <end position="342"/>
    </location>
</feature>
<dbReference type="PROSITE" id="PS50850">
    <property type="entry name" value="MFS"/>
    <property type="match status" value="1"/>
</dbReference>
<feature type="transmembrane region" description="Helical" evidence="5">
    <location>
        <begin position="354"/>
        <end position="376"/>
    </location>
</feature>
<keyword evidence="4 5" id="KW-0472">Membrane</keyword>
<dbReference type="Gene3D" id="1.20.1720.10">
    <property type="entry name" value="Multidrug resistance protein D"/>
    <property type="match status" value="1"/>
</dbReference>
<evidence type="ECO:0000256" key="2">
    <source>
        <dbReference type="ARBA" id="ARBA00022692"/>
    </source>
</evidence>
<comment type="subcellular location">
    <subcellularLocation>
        <location evidence="1">Cell membrane</location>
        <topology evidence="1">Multi-pass membrane protein</topology>
    </subcellularLocation>
</comment>
<feature type="transmembrane region" description="Helical" evidence="5">
    <location>
        <begin position="213"/>
        <end position="234"/>
    </location>
</feature>
<dbReference type="GO" id="GO:0005886">
    <property type="term" value="C:plasma membrane"/>
    <property type="evidence" value="ECO:0007669"/>
    <property type="project" value="UniProtKB-SubCell"/>
</dbReference>
<dbReference type="EMBL" id="JAGEOJ010000014">
    <property type="protein sequence ID" value="MBO2451841.1"/>
    <property type="molecule type" value="Genomic_DNA"/>
</dbReference>
<evidence type="ECO:0000256" key="1">
    <source>
        <dbReference type="ARBA" id="ARBA00004651"/>
    </source>
</evidence>
<feature type="transmembrane region" description="Helical" evidence="5">
    <location>
        <begin position="288"/>
        <end position="309"/>
    </location>
</feature>
<evidence type="ECO:0000313" key="7">
    <source>
        <dbReference type="EMBL" id="MBO2451841.1"/>
    </source>
</evidence>
<proteinExistence type="predicted"/>
<evidence type="ECO:0000256" key="3">
    <source>
        <dbReference type="ARBA" id="ARBA00022989"/>
    </source>
</evidence>
<protein>
    <submittedName>
        <fullName evidence="7">MFS transporter</fullName>
    </submittedName>
</protein>
<keyword evidence="3 5" id="KW-1133">Transmembrane helix</keyword>
<name>A0A939PFS6_9ACTN</name>
<dbReference type="Pfam" id="PF07690">
    <property type="entry name" value="MFS_1"/>
    <property type="match status" value="1"/>
</dbReference>
<feature type="transmembrane region" description="Helical" evidence="5">
    <location>
        <begin position="188"/>
        <end position="207"/>
    </location>
</feature>
<feature type="transmembrane region" description="Helical" evidence="5">
    <location>
        <begin position="89"/>
        <end position="111"/>
    </location>
</feature>
<organism evidence="7 8">
    <name type="scientific">Actinomadura barringtoniae</name>
    <dbReference type="NCBI Taxonomy" id="1427535"/>
    <lineage>
        <taxon>Bacteria</taxon>
        <taxon>Bacillati</taxon>
        <taxon>Actinomycetota</taxon>
        <taxon>Actinomycetes</taxon>
        <taxon>Streptosporangiales</taxon>
        <taxon>Thermomonosporaceae</taxon>
        <taxon>Actinomadura</taxon>
    </lineage>
</organism>
<dbReference type="SUPFAM" id="SSF103473">
    <property type="entry name" value="MFS general substrate transporter"/>
    <property type="match status" value="2"/>
</dbReference>
<comment type="caution">
    <text evidence="7">The sequence shown here is derived from an EMBL/GenBank/DDBJ whole genome shotgun (WGS) entry which is preliminary data.</text>
</comment>
<dbReference type="Proteomes" id="UP000669179">
    <property type="component" value="Unassembled WGS sequence"/>
</dbReference>
<feature type="transmembrane region" description="Helical" evidence="5">
    <location>
        <begin position="426"/>
        <end position="447"/>
    </location>
</feature>
<accession>A0A939PFS6</accession>
<dbReference type="RefSeq" id="WP_208259739.1">
    <property type="nucleotide sequence ID" value="NZ_JAGEOJ010000014.1"/>
</dbReference>
<sequence>MLLSALFMAQYDFFVVNVAAPSIGHDLHAGPVALELVVGGYGFAYAAGMITGGRLGDLFGHRRIFVVGMAAFTTASLLCGMAPTPGTLVAARLLQGLTGALMVPQVLAVVTAAFPEEGRARALGWYGVAAGLGSIAGQVLGGLLLQADVFGLGWRVIFLVNLPVGVPAAILAWRLLPRTGGDAAKLDPLGAAGVALALGLLLAPLTLGQQEGWPVWTWISMASAIPMAALTLWWQRTLTARGGRPVLDLSLFRVPSYVAGVVAIAAFMAYFVGFMFTLALLLQAGLGLTAFQAGLAFAPMGVLYSATSLGGSKLAARHGTLVPLAGCALSGAGLIVLAARLLTASADPGLPCVMTGMVLVGAGNGLILPQLIRLALTRVNAERAGVGSAVLTTAQQFAGAAGVAVSGAVFFAVLDTGSTATAHGRAMGWVSVLFLVLVALTTALVAFNARLAARIADLGQSGGGR</sequence>
<dbReference type="CDD" id="cd17321">
    <property type="entry name" value="MFS_MMR_MDR_like"/>
    <property type="match status" value="1"/>
</dbReference>
<feature type="transmembrane region" description="Helical" evidence="5">
    <location>
        <begin position="156"/>
        <end position="176"/>
    </location>
</feature>
<feature type="transmembrane region" description="Helical" evidence="5">
    <location>
        <begin position="123"/>
        <end position="144"/>
    </location>
</feature>
<feature type="transmembrane region" description="Helical" evidence="5">
    <location>
        <begin position="254"/>
        <end position="282"/>
    </location>
</feature>
<feature type="transmembrane region" description="Helical" evidence="5">
    <location>
        <begin position="397"/>
        <end position="414"/>
    </location>
</feature>
<dbReference type="InterPro" id="IPR036259">
    <property type="entry name" value="MFS_trans_sf"/>
</dbReference>
<dbReference type="Gene3D" id="1.20.1250.20">
    <property type="entry name" value="MFS general substrate transporter like domains"/>
    <property type="match status" value="1"/>
</dbReference>
<dbReference type="InterPro" id="IPR020846">
    <property type="entry name" value="MFS_dom"/>
</dbReference>
<feature type="transmembrane region" description="Helical" evidence="5">
    <location>
        <begin position="31"/>
        <end position="52"/>
    </location>
</feature>
<dbReference type="InterPro" id="IPR011701">
    <property type="entry name" value="MFS"/>
</dbReference>
<keyword evidence="2 5" id="KW-0812">Transmembrane</keyword>
<evidence type="ECO:0000256" key="5">
    <source>
        <dbReference type="SAM" id="Phobius"/>
    </source>
</evidence>
<gene>
    <name evidence="7" type="ORF">J4573_32470</name>
</gene>
<evidence type="ECO:0000256" key="4">
    <source>
        <dbReference type="ARBA" id="ARBA00023136"/>
    </source>
</evidence>
<dbReference type="PANTHER" id="PTHR42718">
    <property type="entry name" value="MAJOR FACILITATOR SUPERFAMILY MULTIDRUG TRANSPORTER MFSC"/>
    <property type="match status" value="1"/>
</dbReference>
<dbReference type="GO" id="GO:0022857">
    <property type="term" value="F:transmembrane transporter activity"/>
    <property type="evidence" value="ECO:0007669"/>
    <property type="project" value="InterPro"/>
</dbReference>
<dbReference type="AlphaFoldDB" id="A0A939PFS6"/>
<feature type="transmembrane region" description="Helical" evidence="5">
    <location>
        <begin position="64"/>
        <end position="83"/>
    </location>
</feature>
<reference evidence="7" key="1">
    <citation type="submission" date="2021-03" db="EMBL/GenBank/DDBJ databases">
        <authorList>
            <person name="Kanchanasin P."/>
            <person name="Saeng-In P."/>
            <person name="Phongsopitanun W."/>
            <person name="Yuki M."/>
            <person name="Kudo T."/>
            <person name="Ohkuma M."/>
            <person name="Tanasupawat S."/>
        </authorList>
    </citation>
    <scope>NUCLEOTIDE SEQUENCE</scope>
    <source>
        <strain evidence="7">GKU 128</strain>
    </source>
</reference>
<keyword evidence="8" id="KW-1185">Reference proteome</keyword>
<dbReference type="PANTHER" id="PTHR42718:SF39">
    <property type="entry name" value="ACTINORHODIN TRANSPORTER-RELATED"/>
    <property type="match status" value="1"/>
</dbReference>
<feature type="domain" description="Major facilitator superfamily (MFS) profile" evidence="6">
    <location>
        <begin position="1"/>
        <end position="454"/>
    </location>
</feature>
<evidence type="ECO:0000313" key="8">
    <source>
        <dbReference type="Proteomes" id="UP000669179"/>
    </source>
</evidence>
<evidence type="ECO:0000259" key="6">
    <source>
        <dbReference type="PROSITE" id="PS50850"/>
    </source>
</evidence>